<dbReference type="AlphaFoldDB" id="A0AAF5PVX4"/>
<sequence length="68" mass="7641">MASTYPESLDVLISATLRKLDPHENCHELLSSRQYGPDNCQPPNQCLIRVRIGDLCRASTELLSIPYP</sequence>
<dbReference type="WBParaSite" id="mrna-Wban_06665">
    <property type="protein sequence ID" value="mrna-Wban_06665"/>
    <property type="gene ID" value="Wban_06665"/>
</dbReference>
<dbReference type="Proteomes" id="UP000093561">
    <property type="component" value="Unassembled WGS sequence"/>
</dbReference>
<reference evidence="1" key="2">
    <citation type="journal article" date="2016" name="Mol. Ecol.">
        <title>Population genomics of the filarial nematode parasite Wuchereria bancrofti from mosquitoes.</title>
        <authorList>
            <person name="Small S.T."/>
            <person name="Reimer L.J."/>
            <person name="Tisch D.J."/>
            <person name="King C.L."/>
            <person name="Christensen B.M."/>
            <person name="Siba P.M."/>
            <person name="Kazura J.W."/>
            <person name="Serre D."/>
            <person name="Zimmerman P.A."/>
        </authorList>
    </citation>
    <scope>NUCLEOTIDE SEQUENCE</scope>
    <source>
        <strain evidence="1">pt0022</strain>
    </source>
</reference>
<reference evidence="1" key="1">
    <citation type="submission" date="2015-03" db="EMBL/GenBank/DDBJ databases">
        <title>Wuchereria bancrofti Genome Sequencing Papua New Guinea Strain.</title>
        <authorList>
            <person name="Small S.T."/>
            <person name="Serre D."/>
            <person name="Zimmerman P.A."/>
        </authorList>
    </citation>
    <scope>NUCLEOTIDE SEQUENCE [LARGE SCALE GENOMIC DNA]</scope>
    <source>
        <strain evidence="1">pt0022</strain>
    </source>
</reference>
<protein>
    <submittedName>
        <fullName evidence="2">Uncharacterized protein</fullName>
    </submittedName>
</protein>
<evidence type="ECO:0000313" key="2">
    <source>
        <dbReference type="WBParaSite" id="mrna-Wban_06665"/>
    </source>
</evidence>
<reference evidence="2" key="3">
    <citation type="submission" date="2024-02" db="UniProtKB">
        <authorList>
            <consortium name="WormBaseParasite"/>
        </authorList>
    </citation>
    <scope>IDENTIFICATION</scope>
    <source>
        <strain evidence="2">pt0022</strain>
    </source>
</reference>
<accession>A0AAF5PVX4</accession>
<name>A0AAF5PVX4_WUCBA</name>
<organism evidence="1 2">
    <name type="scientific">Wuchereria bancrofti</name>
    <dbReference type="NCBI Taxonomy" id="6293"/>
    <lineage>
        <taxon>Eukaryota</taxon>
        <taxon>Metazoa</taxon>
        <taxon>Ecdysozoa</taxon>
        <taxon>Nematoda</taxon>
        <taxon>Chromadorea</taxon>
        <taxon>Rhabditida</taxon>
        <taxon>Spirurina</taxon>
        <taxon>Spiruromorpha</taxon>
        <taxon>Filarioidea</taxon>
        <taxon>Onchocercidae</taxon>
        <taxon>Wuchereria</taxon>
    </lineage>
</organism>
<proteinExistence type="predicted"/>
<evidence type="ECO:0000313" key="1">
    <source>
        <dbReference type="Proteomes" id="UP000093561"/>
    </source>
</evidence>